<evidence type="ECO:0000313" key="2">
    <source>
        <dbReference type="Proteomes" id="UP001165064"/>
    </source>
</evidence>
<reference evidence="1" key="1">
    <citation type="submission" date="2023-04" db="EMBL/GenBank/DDBJ databases">
        <title>Ambrosiozyma monospora NBRC 10751.</title>
        <authorList>
            <person name="Ichikawa N."/>
            <person name="Sato H."/>
            <person name="Tonouchi N."/>
        </authorList>
    </citation>
    <scope>NUCLEOTIDE SEQUENCE</scope>
    <source>
        <strain evidence="1">NBRC 10751</strain>
    </source>
</reference>
<accession>A0ACB5TSK2</accession>
<gene>
    <name evidence="1" type="ORF">Amon02_000945600</name>
</gene>
<dbReference type="EMBL" id="BSXS01008883">
    <property type="protein sequence ID" value="GME93966.1"/>
    <property type="molecule type" value="Genomic_DNA"/>
</dbReference>
<name>A0ACB5TSK2_AMBMO</name>
<proteinExistence type="predicted"/>
<evidence type="ECO:0000313" key="1">
    <source>
        <dbReference type="EMBL" id="GME93966.1"/>
    </source>
</evidence>
<sequence>MYLNFITSTSEFIFHGLSVLKRLNLFSCTINADAIAKISDTLEELVLDCVTMIGTQINNGIRLPVHLRLFSVYGNPNHDCLPVITNVDELHDLEILKITIDPGSLSSDSIYLAELDEVTEEFLKIVNTFTLTQLQDFISQLPSSLSSFIINNKGYLKADLDSYDLCCPDKLSLGHITNLKRLDFNCLNNSPTFNVSIFPQSIEVLDFTSSKVLTGAFPTNLITLDINLYWYDESLLYFLNHISNLINLLSLEVKIARYWSIDFRKAKFPVHLCSFGLDFDVDHWGLDNSDPTKLWNSYFGKLLTR</sequence>
<organism evidence="1 2">
    <name type="scientific">Ambrosiozyma monospora</name>
    <name type="common">Yeast</name>
    <name type="synonym">Endomycopsis monosporus</name>
    <dbReference type="NCBI Taxonomy" id="43982"/>
    <lineage>
        <taxon>Eukaryota</taxon>
        <taxon>Fungi</taxon>
        <taxon>Dikarya</taxon>
        <taxon>Ascomycota</taxon>
        <taxon>Saccharomycotina</taxon>
        <taxon>Pichiomycetes</taxon>
        <taxon>Pichiales</taxon>
        <taxon>Pichiaceae</taxon>
        <taxon>Ambrosiozyma</taxon>
    </lineage>
</organism>
<keyword evidence="2" id="KW-1185">Reference proteome</keyword>
<dbReference type="Proteomes" id="UP001165064">
    <property type="component" value="Unassembled WGS sequence"/>
</dbReference>
<protein>
    <submittedName>
        <fullName evidence="1">Unnamed protein product</fullName>
    </submittedName>
</protein>
<comment type="caution">
    <text evidence="1">The sequence shown here is derived from an EMBL/GenBank/DDBJ whole genome shotgun (WGS) entry which is preliminary data.</text>
</comment>